<organism evidence="2">
    <name type="scientific">Xenopus laevis</name>
    <name type="common">African clawed frog</name>
    <dbReference type="NCBI Taxonomy" id="8355"/>
    <lineage>
        <taxon>Eukaryota</taxon>
        <taxon>Metazoa</taxon>
        <taxon>Chordata</taxon>
        <taxon>Craniata</taxon>
        <taxon>Vertebrata</taxon>
        <taxon>Euteleostomi</taxon>
        <taxon>Amphibia</taxon>
        <taxon>Batrachia</taxon>
        <taxon>Anura</taxon>
        <taxon>Pipoidea</taxon>
        <taxon>Pipidae</taxon>
        <taxon>Xenopodinae</taxon>
        <taxon>Xenopus</taxon>
        <taxon>Xenopus</taxon>
    </lineage>
</organism>
<proteinExistence type="predicted"/>
<accession>A0A974GY43</accession>
<dbReference type="Proteomes" id="UP000694892">
    <property type="component" value="Unassembled WGS sequence"/>
</dbReference>
<keyword evidence="1" id="KW-0812">Transmembrane</keyword>
<dbReference type="AlphaFoldDB" id="A0A974GY43"/>
<protein>
    <submittedName>
        <fullName evidence="2">Uncharacterized protein</fullName>
    </submittedName>
</protein>
<feature type="transmembrane region" description="Helical" evidence="1">
    <location>
        <begin position="21"/>
        <end position="44"/>
    </location>
</feature>
<gene>
    <name evidence="2" type="ORF">XELAEV_18004111mg</name>
</gene>
<evidence type="ECO:0000256" key="1">
    <source>
        <dbReference type="SAM" id="Phobius"/>
    </source>
</evidence>
<dbReference type="EMBL" id="KV529554">
    <property type="protein sequence ID" value="OCT55174.1"/>
    <property type="molecule type" value="Genomic_DNA"/>
</dbReference>
<sequence>MLGKSSIYSASIQRAAHWGMLLWEFSVVYLYCFWGLFCFVQVWVATFDVCKNQTMGQHDDIDGRLVPRG</sequence>
<keyword evidence="1" id="KW-1133">Transmembrane helix</keyword>
<name>A0A974GY43_XENLA</name>
<reference evidence="2" key="1">
    <citation type="submission" date="2016-05" db="EMBL/GenBank/DDBJ databases">
        <title>WGS assembly of Xenopus laevis.</title>
        <authorList>
            <person name="Session A."/>
            <person name="Uno Y."/>
            <person name="Kwon T."/>
            <person name="Chapman J."/>
            <person name="Toyoda A."/>
            <person name="Takahashi S."/>
            <person name="Fukui A."/>
            <person name="Hikosaka A."/>
            <person name="Putnam N."/>
            <person name="Stites J."/>
            <person name="Van Heeringen S."/>
            <person name="Quigley I."/>
            <person name="Heinz S."/>
            <person name="Hellsten U."/>
            <person name="Lyons J."/>
            <person name="Suzuki A."/>
            <person name="Kondo M."/>
            <person name="Ogino H."/>
            <person name="Ochi H."/>
            <person name="Bogdanovic O."/>
            <person name="Lister R."/>
            <person name="Georgiou G."/>
            <person name="Paranjpe S."/>
            <person name="Van Kruijsbergen I."/>
            <person name="Mozaffari S."/>
            <person name="Shu S."/>
            <person name="Schmutz J."/>
            <person name="Jenkins J."/>
            <person name="Grimwood J."/>
            <person name="Carlson J."/>
            <person name="Mitros T."/>
            <person name="Simakov O."/>
            <person name="Heald R."/>
            <person name="Miller K."/>
            <person name="Haudenschild C."/>
            <person name="Kuroki Y."/>
            <person name="Tanaka T."/>
            <person name="Michiue T."/>
            <person name="Watanabe M."/>
            <person name="Kinoshita T."/>
            <person name="Ohta Y."/>
            <person name="Mawaribuchi S."/>
            <person name="Suzuki Y."/>
            <person name="Haramoto Y."/>
            <person name="Yamamoto T."/>
            <person name="Takagi C."/>
            <person name="Kitzman J."/>
            <person name="Shendure J."/>
            <person name="Nakayama T."/>
            <person name="Izutsu Y."/>
            <person name="Robert J."/>
            <person name="Dichmann D."/>
            <person name="Flajnik M."/>
            <person name="Houston D."/>
            <person name="Marcotte E."/>
            <person name="Wallingford J."/>
            <person name="Ito Y."/>
            <person name="Asashima M."/>
            <person name="Ueno N."/>
            <person name="Matsuda Y."/>
            <person name="Jan Veenstra G."/>
            <person name="Fujiyama A."/>
            <person name="Harland R."/>
            <person name="Taira M."/>
            <person name="Rokhsar D.S."/>
        </authorList>
    </citation>
    <scope>NUCLEOTIDE SEQUENCE</scope>
    <source>
        <strain evidence="2">J</strain>
        <tissue evidence="2">Blood</tissue>
    </source>
</reference>
<keyword evidence="1" id="KW-0472">Membrane</keyword>
<evidence type="ECO:0000313" key="2">
    <source>
        <dbReference type="EMBL" id="OCT55174.1"/>
    </source>
</evidence>